<dbReference type="NCBIfam" id="NF047509">
    <property type="entry name" value="Rv3131_FMN_oxido"/>
    <property type="match status" value="1"/>
</dbReference>
<comment type="caution">
    <text evidence="2">The sequence shown here is derived from an EMBL/GenBank/DDBJ whole genome shotgun (WGS) entry which is preliminary data.</text>
</comment>
<dbReference type="OrthoDB" id="8156917at2"/>
<evidence type="ECO:0000256" key="1">
    <source>
        <dbReference type="SAM" id="MobiDB-lite"/>
    </source>
</evidence>
<dbReference type="InterPro" id="IPR050627">
    <property type="entry name" value="Nitroreductase/BluB"/>
</dbReference>
<name>A0A2S6GP75_9PSEU</name>
<dbReference type="PANTHER" id="PTHR23026:SF123">
    <property type="entry name" value="NAD(P)H NITROREDUCTASE RV3131-RELATED"/>
    <property type="match status" value="1"/>
</dbReference>
<evidence type="ECO:0000313" key="2">
    <source>
        <dbReference type="EMBL" id="PPK67007.1"/>
    </source>
</evidence>
<organism evidence="2 3">
    <name type="scientific">Actinokineospora auranticolor</name>
    <dbReference type="NCBI Taxonomy" id="155976"/>
    <lineage>
        <taxon>Bacteria</taxon>
        <taxon>Bacillati</taxon>
        <taxon>Actinomycetota</taxon>
        <taxon>Actinomycetes</taxon>
        <taxon>Pseudonocardiales</taxon>
        <taxon>Pseudonocardiaceae</taxon>
        <taxon>Actinokineospora</taxon>
    </lineage>
</organism>
<dbReference type="Gene3D" id="3.40.109.10">
    <property type="entry name" value="NADH Oxidase"/>
    <property type="match status" value="2"/>
</dbReference>
<reference evidence="2 3" key="1">
    <citation type="submission" date="2018-02" db="EMBL/GenBank/DDBJ databases">
        <title>Genomic Encyclopedia of Archaeal and Bacterial Type Strains, Phase II (KMG-II): from individual species to whole genera.</title>
        <authorList>
            <person name="Goeker M."/>
        </authorList>
    </citation>
    <scope>NUCLEOTIDE SEQUENCE [LARGE SCALE GENOMIC DNA]</scope>
    <source>
        <strain evidence="2 3">YU 961-1</strain>
    </source>
</reference>
<accession>A0A2S6GP75</accession>
<dbReference type="GO" id="GO:0016491">
    <property type="term" value="F:oxidoreductase activity"/>
    <property type="evidence" value="ECO:0007669"/>
    <property type="project" value="InterPro"/>
</dbReference>
<feature type="region of interest" description="Disordered" evidence="1">
    <location>
        <begin position="196"/>
        <end position="216"/>
    </location>
</feature>
<dbReference type="SUPFAM" id="SSF55469">
    <property type="entry name" value="FMN-dependent nitroreductase-like"/>
    <property type="match status" value="2"/>
</dbReference>
<sequence length="332" mass="34873">MPADSTATSTGAVVRAAIAAAARAPSSFNAQPWHFTAHPAGSADQHRVDLALDRSRVLAVTDPDAHQARIGCGAALYTLRLSLAVSGHRGDAALLPDPADHDLIATVRLDGKHRATPHERALATAVWRRHTNRRPFLDRPVPPPARTALVRAAAAEGARLHLLERPTDLGAVADLIRRADNLLSQNPAHLTEARRWVGGTGHGDGVPATAAGRPPSPDTLVVLRDLDSPATPVPFERLPLLAVLTTVGDSDGDQIAAGQALQRVLLTACVEGLAVSPLSQPIEVPTTRRALGEVVGAPAHLVLRIGYGHAGVTTPRRPLDEIATGLAEEKRA</sequence>
<proteinExistence type="predicted"/>
<dbReference type="EMBL" id="PTIX01000008">
    <property type="protein sequence ID" value="PPK67007.1"/>
    <property type="molecule type" value="Genomic_DNA"/>
</dbReference>
<dbReference type="RefSeq" id="WP_146108057.1">
    <property type="nucleotide sequence ID" value="NZ_CP154825.1"/>
</dbReference>
<dbReference type="PANTHER" id="PTHR23026">
    <property type="entry name" value="NADPH NITROREDUCTASE"/>
    <property type="match status" value="1"/>
</dbReference>
<evidence type="ECO:0008006" key="4">
    <source>
        <dbReference type="Google" id="ProtNLM"/>
    </source>
</evidence>
<dbReference type="Proteomes" id="UP000239203">
    <property type="component" value="Unassembled WGS sequence"/>
</dbReference>
<evidence type="ECO:0000313" key="3">
    <source>
        <dbReference type="Proteomes" id="UP000239203"/>
    </source>
</evidence>
<dbReference type="AlphaFoldDB" id="A0A2S6GP75"/>
<gene>
    <name evidence="2" type="ORF">CLV40_1083</name>
</gene>
<protein>
    <recommendedName>
        <fullName evidence="4">Nitroreductase family protein</fullName>
    </recommendedName>
</protein>
<keyword evidence="3" id="KW-1185">Reference proteome</keyword>
<dbReference type="InterPro" id="IPR000415">
    <property type="entry name" value="Nitroreductase-like"/>
</dbReference>